<reference evidence="1" key="1">
    <citation type="submission" date="2022-09" db="EMBL/GenBank/DDBJ databases">
        <title>Intensive care unit water sources are persistently colonized with multi-drug resistant bacteria and are the site of extensive horizontal gene transfer of antibiotic resistance genes.</title>
        <authorList>
            <person name="Diorio-Toth L."/>
        </authorList>
    </citation>
    <scope>NUCLEOTIDE SEQUENCE</scope>
    <source>
        <strain evidence="1">GD03885</strain>
    </source>
</reference>
<keyword evidence="4" id="KW-1185">Reference proteome</keyword>
<dbReference type="PROSITE" id="PS51257">
    <property type="entry name" value="PROKAR_LIPOPROTEIN"/>
    <property type="match status" value="1"/>
</dbReference>
<sequence length="147" mass="16500">MKAKLLVLSCALALTACDKLGQQALDSIPNPSPAQEKAAQQAYQAFTQGDFPQLYTYFEPELQRKFKTHEKDMRKFAKSIPKQAITTQKIVSKHIEKSTEKPSLYAVTYEYAYSNKNLVQYDVGFDKAGGSTKIRSFDVKLYGASTD</sequence>
<dbReference type="Proteomes" id="UP001244586">
    <property type="component" value="Chromosome"/>
</dbReference>
<dbReference type="EMBL" id="CP121776">
    <property type="protein sequence ID" value="WMG18436.1"/>
    <property type="molecule type" value="Genomic_DNA"/>
</dbReference>
<name>A0A0W8GYD1_ACIJO</name>
<dbReference type="RefSeq" id="WP_004982555.1">
    <property type="nucleotide sequence ID" value="NZ_CANMLB010000001.1"/>
</dbReference>
<dbReference type="Gene3D" id="3.10.450.590">
    <property type="match status" value="1"/>
</dbReference>
<evidence type="ECO:0000313" key="1">
    <source>
        <dbReference type="EMBL" id="MDH0826443.1"/>
    </source>
</evidence>
<dbReference type="GeneID" id="56339546"/>
<dbReference type="AlphaFoldDB" id="A0A0W8GYD1"/>
<evidence type="ECO:0000313" key="3">
    <source>
        <dbReference type="Proteomes" id="UP001160116"/>
    </source>
</evidence>
<evidence type="ECO:0000313" key="4">
    <source>
        <dbReference type="Proteomes" id="UP001244586"/>
    </source>
</evidence>
<reference evidence="2 4" key="2">
    <citation type="submission" date="2023-04" db="EMBL/GenBank/DDBJ databases">
        <title>Acinetobacter johnsonii isolate AYTCM encoding NDM-1, OXA-58 and PER-1.</title>
        <authorList>
            <person name="Tian C."/>
            <person name="Wang S."/>
            <person name="Fan X."/>
            <person name="Xia D."/>
        </authorList>
    </citation>
    <scope>NUCLEOTIDE SEQUENCE [LARGE SCALE GENOMIC DNA]</scope>
    <source>
        <strain evidence="2 4">AYTCM</strain>
    </source>
</reference>
<gene>
    <name evidence="1" type="ORF">N5C97_08000</name>
    <name evidence="2" type="ORF">QBJ73_02055</name>
</gene>
<dbReference type="Proteomes" id="UP001160116">
    <property type="component" value="Unassembled WGS sequence"/>
</dbReference>
<organism evidence="1 3">
    <name type="scientific">Acinetobacter johnsonii</name>
    <dbReference type="NCBI Taxonomy" id="40214"/>
    <lineage>
        <taxon>Bacteria</taxon>
        <taxon>Pseudomonadati</taxon>
        <taxon>Pseudomonadota</taxon>
        <taxon>Gammaproteobacteria</taxon>
        <taxon>Moraxellales</taxon>
        <taxon>Moraxellaceae</taxon>
        <taxon>Acinetobacter</taxon>
    </lineage>
</organism>
<protein>
    <submittedName>
        <fullName evidence="1">DUF3887 domain-containing protein</fullName>
    </submittedName>
</protein>
<proteinExistence type="predicted"/>
<dbReference type="EMBL" id="JAOCCL010000016">
    <property type="protein sequence ID" value="MDH0826443.1"/>
    <property type="molecule type" value="Genomic_DNA"/>
</dbReference>
<evidence type="ECO:0000313" key="2">
    <source>
        <dbReference type="EMBL" id="WMG18436.1"/>
    </source>
</evidence>
<accession>A0A0W8GYD1</accession>